<feature type="domain" description="VWFA" evidence="1">
    <location>
        <begin position="802"/>
        <end position="1010"/>
    </location>
</feature>
<dbReference type="PROSITE" id="PS50268">
    <property type="entry name" value="CADHERIN_2"/>
    <property type="match status" value="1"/>
</dbReference>
<organism evidence="3 4">
    <name type="scientific">Sphingomonas aracearum</name>
    <dbReference type="NCBI Taxonomy" id="2283317"/>
    <lineage>
        <taxon>Bacteria</taxon>
        <taxon>Pseudomonadati</taxon>
        <taxon>Pseudomonadota</taxon>
        <taxon>Alphaproteobacteria</taxon>
        <taxon>Sphingomonadales</taxon>
        <taxon>Sphingomonadaceae</taxon>
        <taxon>Sphingomonas</taxon>
    </lineage>
</organism>
<dbReference type="OrthoDB" id="7520414at2"/>
<dbReference type="NCBIfam" id="NF012211">
    <property type="entry name" value="tand_rpt_95"/>
    <property type="match status" value="2"/>
</dbReference>
<dbReference type="InterPro" id="IPR002035">
    <property type="entry name" value="VWF_A"/>
</dbReference>
<dbReference type="InterPro" id="IPR036465">
    <property type="entry name" value="vWFA_dom_sf"/>
</dbReference>
<dbReference type="NCBIfam" id="TIGR01965">
    <property type="entry name" value="VCBS_repeat"/>
    <property type="match status" value="5"/>
</dbReference>
<dbReference type="CDD" id="cd00198">
    <property type="entry name" value="vWFA"/>
    <property type="match status" value="1"/>
</dbReference>
<evidence type="ECO:0000313" key="4">
    <source>
        <dbReference type="Proteomes" id="UP000253918"/>
    </source>
</evidence>
<dbReference type="Proteomes" id="UP000253918">
    <property type="component" value="Unassembled WGS sequence"/>
</dbReference>
<dbReference type="GO" id="GO:0007156">
    <property type="term" value="P:homophilic cell adhesion via plasma membrane adhesion molecules"/>
    <property type="evidence" value="ECO:0007669"/>
    <property type="project" value="InterPro"/>
</dbReference>
<evidence type="ECO:0000259" key="2">
    <source>
        <dbReference type="PROSITE" id="PS50268"/>
    </source>
</evidence>
<dbReference type="Gene3D" id="2.60.40.10">
    <property type="entry name" value="Immunoglobulins"/>
    <property type="match status" value="2"/>
</dbReference>
<keyword evidence="4" id="KW-1185">Reference proteome</keyword>
<dbReference type="SUPFAM" id="SSF53300">
    <property type="entry name" value="vWA-like"/>
    <property type="match status" value="1"/>
</dbReference>
<dbReference type="InterPro" id="IPR040853">
    <property type="entry name" value="RapA2_cadherin-like"/>
</dbReference>
<dbReference type="PROSITE" id="PS50234">
    <property type="entry name" value="VWFA"/>
    <property type="match status" value="1"/>
</dbReference>
<dbReference type="GO" id="GO:0016020">
    <property type="term" value="C:membrane"/>
    <property type="evidence" value="ECO:0007669"/>
    <property type="project" value="InterPro"/>
</dbReference>
<dbReference type="EMBL" id="QQNB01000002">
    <property type="protein sequence ID" value="RDE05311.1"/>
    <property type="molecule type" value="Genomic_DNA"/>
</dbReference>
<dbReference type="InterPro" id="IPR002126">
    <property type="entry name" value="Cadherin-like_dom"/>
</dbReference>
<dbReference type="InterPro" id="IPR013783">
    <property type="entry name" value="Ig-like_fold"/>
</dbReference>
<comment type="caution">
    <text evidence="3">The sequence shown here is derived from an EMBL/GenBank/DDBJ whole genome shotgun (WGS) entry which is preliminary data.</text>
</comment>
<reference evidence="3 4" key="1">
    <citation type="submission" date="2018-07" db="EMBL/GenBank/DDBJ databases">
        <title>a novel species of Sphingomonas isolated from the rhizosphere soil of Araceae plant.</title>
        <authorList>
            <person name="Zhiyong W."/>
            <person name="Qinglan Z."/>
            <person name="Zhiwei F."/>
            <person name="Ding X."/>
            <person name="Gejiao W."/>
            <person name="Shixue Z."/>
        </authorList>
    </citation>
    <scope>NUCLEOTIDE SEQUENCE [LARGE SCALE GENOMIC DNA]</scope>
    <source>
        <strain evidence="3 4">WZY 27</strain>
    </source>
</reference>
<dbReference type="Pfam" id="PF17803">
    <property type="entry name" value="Cadherin_4"/>
    <property type="match status" value="2"/>
</dbReference>
<sequence length="1087" mass="111609">MTVAKTTTIVGSNRDETYTYNMSANAGKNIDVDGKGGCDTLQLEFTREQWMSPAVQADIARLRFYLLTNFFDCDFTFRAFNLTINDFERGRIFVDGVEISLADNCVTARNDSFALKQDGRISGSVVANDTASDLIRSVSLLSGPAAGTLELRNDGTFTYATGDAFDYLAAGQTAQVSFTYKVVDADGDWDTAVATLTITGVNDAAVIGAPTVSQVVEDKDIASGKLVAKGTLSITDADKGEASFRTAVVPASGTLGTLTLAANGSYTYAVENAAVQYLAAGEAKTETFTVTAFDGTQKAISFTITGTNDAPTITSAAQKGAVIEDAARTTATGTIAFSDVDLSDRHTASFAAATGQGALGAFALTGVSEAANAAAGSVGWSYTIDNAKAQFLAAGETRIETYTVTIADGKGGTLQQAVSVTITGTNDAPTITSGAFTGSAADGSPSPDVTGTIAFADVDLADLHRVSAAPVGSTLGTLTASVTADSKGTGTGGAVTWSYHVDPAAIAFLGAGETKVEHFAVTISDGQGGAVARDVAITLVGSNDAAVIGTPAVTAVVEDEAVNAAGQLTAVGTLSIADADQGQAYFAGVDSAPGNLGTLTLAADGAYTYAVDNTLVQSLGEGVVRSESFTVRAADGTSEQVAFTITGVNDAPVARDDHFTVSETGLATLDVLANDSDVDAGDALALSIVSQPVEGQIVLDPSGYFVFNPGAAFQTLSVGQSAEVGFDYQVWDGHGGNSTAHATILVEGAGRFVSPFQTDTQKALVNHQNVSLSLTGPKQTGTLDGHVDVAIDLGAASVNKKNIFFVVDISGSTSLKFAGTPVGDLNGRDGPNTILDAEIAGLLKLNGKINALGYSPDDVTVTVVPFNSKANPADWVSSKPTPNIQTQTFQLGSGGIDPFLKTLDAGGGTNYEEALQGVIEKLQVLDPTGVEGNIVYFLSDGEPNPVNSFGDEIELLNTKYHALMSAIGVGASVPLQYLDMIDNTGGAERVTSTDQLSAALLGSPLSPNHVVDFDLFVNGVQMADIDLDDLVSGPSGFTFGTDIDHLRALVGQSNTITTSITLDDGRTITSSIDTAGVLPVSTVDFLI</sequence>
<accession>A0A369VZR1</accession>
<dbReference type="AlphaFoldDB" id="A0A369VZR1"/>
<dbReference type="InterPro" id="IPR010221">
    <property type="entry name" value="VCBS_dom"/>
</dbReference>
<dbReference type="Pfam" id="PF17963">
    <property type="entry name" value="Big_9"/>
    <property type="match status" value="1"/>
</dbReference>
<dbReference type="GO" id="GO:0005509">
    <property type="term" value="F:calcium ion binding"/>
    <property type="evidence" value="ECO:0007669"/>
    <property type="project" value="InterPro"/>
</dbReference>
<evidence type="ECO:0000259" key="1">
    <source>
        <dbReference type="PROSITE" id="PS50234"/>
    </source>
</evidence>
<feature type="domain" description="Cadherin" evidence="2">
    <location>
        <begin position="314"/>
        <end position="431"/>
    </location>
</feature>
<dbReference type="RefSeq" id="WP_114687382.1">
    <property type="nucleotide sequence ID" value="NZ_QQNB01000002.1"/>
</dbReference>
<name>A0A369VZR1_9SPHN</name>
<protein>
    <submittedName>
        <fullName evidence="3">Tandem-95 repeat protein</fullName>
    </submittedName>
</protein>
<dbReference type="Gene3D" id="3.40.50.410">
    <property type="entry name" value="von Willebrand factor, type A domain"/>
    <property type="match status" value="1"/>
</dbReference>
<gene>
    <name evidence="3" type="ORF">DVW87_08570</name>
</gene>
<proteinExistence type="predicted"/>
<dbReference type="SMART" id="SM00327">
    <property type="entry name" value="VWA"/>
    <property type="match status" value="1"/>
</dbReference>
<evidence type="ECO:0000313" key="3">
    <source>
        <dbReference type="EMBL" id="RDE05311.1"/>
    </source>
</evidence>